<dbReference type="SMART" id="SM00244">
    <property type="entry name" value="PHB"/>
    <property type="match status" value="1"/>
</dbReference>
<accession>A0A2W4RIL2</accession>
<protein>
    <recommendedName>
        <fullName evidence="6">Protein HflC</fullName>
    </recommendedName>
</protein>
<dbReference type="NCBIfam" id="TIGR01932">
    <property type="entry name" value="hflC"/>
    <property type="match status" value="1"/>
</dbReference>
<feature type="domain" description="Band 7" evidence="7">
    <location>
        <begin position="21"/>
        <end position="184"/>
    </location>
</feature>
<keyword evidence="5" id="KW-0472">Membrane</keyword>
<dbReference type="Proteomes" id="UP000249396">
    <property type="component" value="Unassembled WGS sequence"/>
</dbReference>
<evidence type="ECO:0000256" key="2">
    <source>
        <dbReference type="ARBA" id="ARBA00007862"/>
    </source>
</evidence>
<dbReference type="PANTHER" id="PTHR42911">
    <property type="entry name" value="MODULATOR OF FTSH PROTEASE HFLC"/>
    <property type="match status" value="1"/>
</dbReference>
<evidence type="ECO:0000313" key="9">
    <source>
        <dbReference type="Proteomes" id="UP000249396"/>
    </source>
</evidence>
<dbReference type="InterPro" id="IPR010200">
    <property type="entry name" value="HflC"/>
</dbReference>
<dbReference type="Pfam" id="PF01145">
    <property type="entry name" value="Band_7"/>
    <property type="match status" value="1"/>
</dbReference>
<dbReference type="PIRSF" id="PIRSF005651">
    <property type="entry name" value="HflC"/>
    <property type="match status" value="1"/>
</dbReference>
<name>A0A2W4RIL2_9GAMM</name>
<comment type="function">
    <text evidence="6">HflC and HflK could regulate a protease.</text>
</comment>
<comment type="similarity">
    <text evidence="2 6">Belongs to the band 7/mec-2 family. HflC subfamily.</text>
</comment>
<dbReference type="GO" id="GO:0008233">
    <property type="term" value="F:peptidase activity"/>
    <property type="evidence" value="ECO:0007669"/>
    <property type="project" value="UniProtKB-KW"/>
</dbReference>
<evidence type="ECO:0000259" key="7">
    <source>
        <dbReference type="SMART" id="SM00244"/>
    </source>
</evidence>
<evidence type="ECO:0000256" key="3">
    <source>
        <dbReference type="ARBA" id="ARBA00022692"/>
    </source>
</evidence>
<dbReference type="InterPro" id="IPR036013">
    <property type="entry name" value="Band_7/SPFH_dom_sf"/>
</dbReference>
<evidence type="ECO:0000256" key="4">
    <source>
        <dbReference type="ARBA" id="ARBA00022989"/>
    </source>
</evidence>
<evidence type="ECO:0000256" key="5">
    <source>
        <dbReference type="ARBA" id="ARBA00023136"/>
    </source>
</evidence>
<reference evidence="8 9" key="1">
    <citation type="journal article" date="2018" name="Aquat. Microb. Ecol.">
        <title>Gammaproteobacterial methanotrophs dominate.</title>
        <authorList>
            <person name="Rissanen A.J."/>
            <person name="Saarenheimo J."/>
            <person name="Tiirola M."/>
            <person name="Peura S."/>
            <person name="Aalto S.L."/>
            <person name="Karvinen A."/>
            <person name="Nykanen H."/>
        </authorList>
    </citation>
    <scope>NUCLEOTIDE SEQUENCE [LARGE SCALE GENOMIC DNA]</scope>
    <source>
        <strain evidence="8">AMbin10</strain>
    </source>
</reference>
<evidence type="ECO:0000313" key="8">
    <source>
        <dbReference type="EMBL" id="PZN83672.1"/>
    </source>
</evidence>
<dbReference type="EMBL" id="QJPH01000180">
    <property type="protein sequence ID" value="PZN83672.1"/>
    <property type="molecule type" value="Genomic_DNA"/>
</dbReference>
<dbReference type="CDD" id="cd03405">
    <property type="entry name" value="SPFH_HflC"/>
    <property type="match status" value="1"/>
</dbReference>
<keyword evidence="4" id="KW-1133">Transmembrane helix</keyword>
<organism evidence="8 9">
    <name type="scientific">Candidatus Methylumidiphilus alinenensis</name>
    <dbReference type="NCBI Taxonomy" id="2202197"/>
    <lineage>
        <taxon>Bacteria</taxon>
        <taxon>Pseudomonadati</taxon>
        <taxon>Pseudomonadota</taxon>
        <taxon>Gammaproteobacteria</taxon>
        <taxon>Methylococcales</taxon>
        <taxon>Candidatus Methylumidiphilus</taxon>
    </lineage>
</organism>
<dbReference type="GO" id="GO:0006508">
    <property type="term" value="P:proteolysis"/>
    <property type="evidence" value="ECO:0007669"/>
    <property type="project" value="UniProtKB-KW"/>
</dbReference>
<dbReference type="InterPro" id="IPR001107">
    <property type="entry name" value="Band_7"/>
</dbReference>
<keyword evidence="3" id="KW-0812">Transmembrane</keyword>
<comment type="subcellular location">
    <subcellularLocation>
        <location evidence="1">Membrane</location>
        <topology evidence="1">Single-pass membrane protein</topology>
    </subcellularLocation>
</comment>
<sequence length="287" mass="32477">MGRNSVIIVSALLLVLVLGSSSVYTVGEAEKAIKFQLGEILDTSSTPGLHFKIPLINDVKIFNAKLLTLESKPERFLTSEKKNVIVDYFAKWKINDVAKFYTSVQGDVIQANIRLEQIIQSAIKDEFSKRTIREVVSSERDQIRDFLIAAANPSAGKLGIDIADIRIMRVELPSEVSSSVFRRMESERSRVARDFRSRGAEMAERIRADADRQREVILGDAYRDAELKRGEGDATAAEIYAQAYGKDKNFFSFYRSLTAYKQAFKNEGDTLVLEPDSEFFQYFKKSK</sequence>
<dbReference type="GO" id="GO:0016020">
    <property type="term" value="C:membrane"/>
    <property type="evidence" value="ECO:0007669"/>
    <property type="project" value="UniProtKB-SubCell"/>
</dbReference>
<keyword evidence="8" id="KW-0645">Protease</keyword>
<dbReference type="SUPFAM" id="SSF117892">
    <property type="entry name" value="Band 7/SPFH domain"/>
    <property type="match status" value="1"/>
</dbReference>
<dbReference type="Gene3D" id="3.30.479.30">
    <property type="entry name" value="Band 7 domain"/>
    <property type="match status" value="1"/>
</dbReference>
<gene>
    <name evidence="8" type="primary">hflC</name>
    <name evidence="8" type="ORF">DM484_03955</name>
</gene>
<dbReference type="AlphaFoldDB" id="A0A2W4RIL2"/>
<keyword evidence="8" id="KW-0378">Hydrolase</keyword>
<proteinExistence type="inferred from homology"/>
<dbReference type="PANTHER" id="PTHR42911:SF1">
    <property type="entry name" value="MODULATOR OF FTSH PROTEASE HFLC"/>
    <property type="match status" value="1"/>
</dbReference>
<comment type="caution">
    <text evidence="8">The sequence shown here is derived from an EMBL/GenBank/DDBJ whole genome shotgun (WGS) entry which is preliminary data.</text>
</comment>
<evidence type="ECO:0000256" key="6">
    <source>
        <dbReference type="PIRNR" id="PIRNR005651"/>
    </source>
</evidence>
<evidence type="ECO:0000256" key="1">
    <source>
        <dbReference type="ARBA" id="ARBA00004167"/>
    </source>
</evidence>